<name>A0A059FIC1_9PROT</name>
<dbReference type="Proteomes" id="UP000024816">
    <property type="component" value="Unassembled WGS sequence"/>
</dbReference>
<evidence type="ECO:0000259" key="2">
    <source>
        <dbReference type="PROSITE" id="PS50943"/>
    </source>
</evidence>
<proteinExistence type="predicted"/>
<organism evidence="3 4">
    <name type="scientific">Hyphomonas jannaschiana VP2</name>
    <dbReference type="NCBI Taxonomy" id="1280952"/>
    <lineage>
        <taxon>Bacteria</taxon>
        <taxon>Pseudomonadati</taxon>
        <taxon>Pseudomonadota</taxon>
        <taxon>Alphaproteobacteria</taxon>
        <taxon>Hyphomonadales</taxon>
        <taxon>Hyphomonadaceae</taxon>
        <taxon>Hyphomonas</taxon>
    </lineage>
</organism>
<sequence>MTDAQREQIAAAIRAARRSKGLTQEALADRINRTPASLSNLERAQAIPSLDTLLLIAEALSVPVTDFLEFATVGRKSRSRIREESEIVDLIRSLSAEQLRIARMQIEALKSLKK</sequence>
<dbReference type="PATRIC" id="fig|1280952.3.peg.672"/>
<gene>
    <name evidence="3" type="ORF">HJA_03361</name>
</gene>
<dbReference type="InterPro" id="IPR001387">
    <property type="entry name" value="Cro/C1-type_HTH"/>
</dbReference>
<evidence type="ECO:0000313" key="3">
    <source>
        <dbReference type="EMBL" id="KCZ90233.1"/>
    </source>
</evidence>
<dbReference type="PANTHER" id="PTHR46797">
    <property type="entry name" value="HTH-TYPE TRANSCRIPTIONAL REGULATOR"/>
    <property type="match status" value="1"/>
</dbReference>
<keyword evidence="1" id="KW-0238">DNA-binding</keyword>
<dbReference type="InterPro" id="IPR050807">
    <property type="entry name" value="TransReg_Diox_bact_type"/>
</dbReference>
<dbReference type="InterPro" id="IPR010982">
    <property type="entry name" value="Lambda_DNA-bd_dom_sf"/>
</dbReference>
<feature type="domain" description="HTH cro/C1-type" evidence="2">
    <location>
        <begin position="13"/>
        <end position="67"/>
    </location>
</feature>
<dbReference type="Pfam" id="PF01381">
    <property type="entry name" value="HTH_3"/>
    <property type="match status" value="1"/>
</dbReference>
<dbReference type="GO" id="GO:0003700">
    <property type="term" value="F:DNA-binding transcription factor activity"/>
    <property type="evidence" value="ECO:0007669"/>
    <property type="project" value="TreeGrafter"/>
</dbReference>
<dbReference type="EMBL" id="ARYJ01000002">
    <property type="protein sequence ID" value="KCZ90233.1"/>
    <property type="molecule type" value="Genomic_DNA"/>
</dbReference>
<dbReference type="AlphaFoldDB" id="A0A059FIC1"/>
<comment type="caution">
    <text evidence="3">The sequence shown here is derived from an EMBL/GenBank/DDBJ whole genome shotgun (WGS) entry which is preliminary data.</text>
</comment>
<dbReference type="CDD" id="cd00093">
    <property type="entry name" value="HTH_XRE"/>
    <property type="match status" value="1"/>
</dbReference>
<reference evidence="3 4" key="1">
    <citation type="journal article" date="2014" name="Antonie Van Leeuwenhoek">
        <title>Hyphomonas beringensis sp. nov. and Hyphomonas chukchiensis sp. nov., isolated from surface seawater of the Bering Sea and Chukchi Sea.</title>
        <authorList>
            <person name="Li C."/>
            <person name="Lai Q."/>
            <person name="Li G."/>
            <person name="Dong C."/>
            <person name="Wang J."/>
            <person name="Liao Y."/>
            <person name="Shao Z."/>
        </authorList>
    </citation>
    <scope>NUCLEOTIDE SEQUENCE [LARGE SCALE GENOMIC DNA]</scope>
    <source>
        <strain evidence="3 4">VP2</strain>
    </source>
</reference>
<accession>A0A059FIC1</accession>
<dbReference type="Gene3D" id="1.10.260.40">
    <property type="entry name" value="lambda repressor-like DNA-binding domains"/>
    <property type="match status" value="1"/>
</dbReference>
<dbReference type="GO" id="GO:0003677">
    <property type="term" value="F:DNA binding"/>
    <property type="evidence" value="ECO:0007669"/>
    <property type="project" value="UniProtKB-KW"/>
</dbReference>
<dbReference type="GO" id="GO:0005829">
    <property type="term" value="C:cytosol"/>
    <property type="evidence" value="ECO:0007669"/>
    <property type="project" value="TreeGrafter"/>
</dbReference>
<dbReference type="SUPFAM" id="SSF47413">
    <property type="entry name" value="lambda repressor-like DNA-binding domains"/>
    <property type="match status" value="1"/>
</dbReference>
<evidence type="ECO:0000256" key="1">
    <source>
        <dbReference type="ARBA" id="ARBA00023125"/>
    </source>
</evidence>
<evidence type="ECO:0000313" key="4">
    <source>
        <dbReference type="Proteomes" id="UP000024816"/>
    </source>
</evidence>
<dbReference type="PROSITE" id="PS50943">
    <property type="entry name" value="HTH_CROC1"/>
    <property type="match status" value="1"/>
</dbReference>
<protein>
    <submittedName>
        <fullName evidence="3">Transcriptional regulator</fullName>
    </submittedName>
</protein>
<keyword evidence="4" id="KW-1185">Reference proteome</keyword>
<dbReference type="eggNOG" id="COG1476">
    <property type="taxonomic scope" value="Bacteria"/>
</dbReference>
<dbReference type="OrthoDB" id="2986852at2"/>
<dbReference type="SMART" id="SM00530">
    <property type="entry name" value="HTH_XRE"/>
    <property type="match status" value="1"/>
</dbReference>
<dbReference type="PANTHER" id="PTHR46797:SF1">
    <property type="entry name" value="METHYLPHOSPHONATE SYNTHASE"/>
    <property type="match status" value="1"/>
</dbReference>
<dbReference type="RefSeq" id="WP_035578252.1">
    <property type="nucleotide sequence ID" value="NZ_ARYJ01000002.1"/>
</dbReference>